<dbReference type="GeneID" id="103117408"/>
<dbReference type="CDD" id="cd05713">
    <property type="entry name" value="IgV_MOG_like"/>
    <property type="match status" value="1"/>
</dbReference>
<keyword evidence="11" id="KW-1185">Reference proteome</keyword>
<keyword evidence="7" id="KW-0393">Immunoglobulin domain</keyword>
<dbReference type="InterPro" id="IPR003879">
    <property type="entry name" value="Butyrophylin_SPRY"/>
</dbReference>
<dbReference type="InterPro" id="IPR013320">
    <property type="entry name" value="ConA-like_dom_sf"/>
</dbReference>
<dbReference type="CDD" id="cd13733">
    <property type="entry name" value="SPRY_PRY_C-I_1"/>
    <property type="match status" value="1"/>
</dbReference>
<organism evidence="11 12">
    <name type="scientific">Erinaceus europaeus</name>
    <name type="common">Western European hedgehog</name>
    <dbReference type="NCBI Taxonomy" id="9365"/>
    <lineage>
        <taxon>Eukaryota</taxon>
        <taxon>Metazoa</taxon>
        <taxon>Chordata</taxon>
        <taxon>Craniata</taxon>
        <taxon>Vertebrata</taxon>
        <taxon>Euteleostomi</taxon>
        <taxon>Mammalia</taxon>
        <taxon>Eutheria</taxon>
        <taxon>Laurasiatheria</taxon>
        <taxon>Eulipotyphla</taxon>
        <taxon>Erinaceidae</taxon>
        <taxon>Erinaceinae</taxon>
        <taxon>Erinaceus</taxon>
    </lineage>
</organism>
<gene>
    <name evidence="12" type="primary">LOC103117408</name>
</gene>
<evidence type="ECO:0000313" key="11">
    <source>
        <dbReference type="Proteomes" id="UP001652624"/>
    </source>
</evidence>
<feature type="region of interest" description="Disordered" evidence="8">
    <location>
        <begin position="611"/>
        <end position="634"/>
    </location>
</feature>
<proteinExistence type="inferred from homology"/>
<dbReference type="InterPro" id="IPR036179">
    <property type="entry name" value="Ig-like_dom_sf"/>
</dbReference>
<feature type="domain" description="Ig-like" evidence="10">
    <location>
        <begin position="230"/>
        <end position="314"/>
    </location>
</feature>
<evidence type="ECO:0000256" key="6">
    <source>
        <dbReference type="ARBA" id="ARBA00023136"/>
    </source>
</evidence>
<dbReference type="PROSITE" id="PS50835">
    <property type="entry name" value="IG_LIKE"/>
    <property type="match status" value="2"/>
</dbReference>
<dbReference type="Pfam" id="PF07686">
    <property type="entry name" value="V-set"/>
    <property type="match status" value="1"/>
</dbReference>
<dbReference type="InterPro" id="IPR003877">
    <property type="entry name" value="SPRY_dom"/>
</dbReference>
<dbReference type="RefSeq" id="XP_060046791.1">
    <property type="nucleotide sequence ID" value="XM_060190808.1"/>
</dbReference>
<reference evidence="12" key="1">
    <citation type="submission" date="2025-08" db="UniProtKB">
        <authorList>
            <consortium name="RefSeq"/>
        </authorList>
    </citation>
    <scope>IDENTIFICATION</scope>
</reference>
<evidence type="ECO:0000256" key="7">
    <source>
        <dbReference type="ARBA" id="ARBA00023319"/>
    </source>
</evidence>
<evidence type="ECO:0000256" key="8">
    <source>
        <dbReference type="SAM" id="MobiDB-lite"/>
    </source>
</evidence>
<dbReference type="PANTHER" id="PTHR24100">
    <property type="entry name" value="BUTYROPHILIN"/>
    <property type="match status" value="1"/>
</dbReference>
<evidence type="ECO:0000256" key="4">
    <source>
        <dbReference type="ARBA" id="ARBA00022729"/>
    </source>
</evidence>
<feature type="domain" description="Ig-like" evidence="10">
    <location>
        <begin position="103"/>
        <end position="220"/>
    </location>
</feature>
<comment type="similarity">
    <text evidence="2">Belongs to the immunoglobulin superfamily. BTN/MOG family.</text>
</comment>
<evidence type="ECO:0000259" key="9">
    <source>
        <dbReference type="PROSITE" id="PS50188"/>
    </source>
</evidence>
<keyword evidence="4" id="KW-0732">Signal</keyword>
<evidence type="ECO:0000256" key="3">
    <source>
        <dbReference type="ARBA" id="ARBA00022692"/>
    </source>
</evidence>
<keyword evidence="3" id="KW-0812">Transmembrane</keyword>
<evidence type="ECO:0000256" key="2">
    <source>
        <dbReference type="ARBA" id="ARBA00007591"/>
    </source>
</evidence>
<dbReference type="PROSITE" id="PS50188">
    <property type="entry name" value="B302_SPRY"/>
    <property type="match status" value="1"/>
</dbReference>
<dbReference type="Gene3D" id="2.60.40.10">
    <property type="entry name" value="Immunoglobulins"/>
    <property type="match status" value="2"/>
</dbReference>
<evidence type="ECO:0000259" key="10">
    <source>
        <dbReference type="PROSITE" id="PS50835"/>
    </source>
</evidence>
<evidence type="ECO:0000256" key="1">
    <source>
        <dbReference type="ARBA" id="ARBA00004479"/>
    </source>
</evidence>
<accession>A0ABM3XD94</accession>
<feature type="domain" description="B30.2/SPRY" evidence="9">
    <location>
        <begin position="395"/>
        <end position="583"/>
    </location>
</feature>
<dbReference type="SMART" id="SM00449">
    <property type="entry name" value="SPRY"/>
    <property type="match status" value="1"/>
</dbReference>
<dbReference type="InterPro" id="IPR007110">
    <property type="entry name" value="Ig-like_dom"/>
</dbReference>
<dbReference type="InterPro" id="IPR013783">
    <property type="entry name" value="Ig-like_fold"/>
</dbReference>
<dbReference type="SMART" id="SM00406">
    <property type="entry name" value="IGv"/>
    <property type="match status" value="1"/>
</dbReference>
<dbReference type="Proteomes" id="UP001652624">
    <property type="component" value="Chromosome 4"/>
</dbReference>
<keyword evidence="6" id="KW-0472">Membrane</keyword>
<dbReference type="SUPFAM" id="SSF48726">
    <property type="entry name" value="Immunoglobulin"/>
    <property type="match status" value="2"/>
</dbReference>
<dbReference type="Gene3D" id="2.60.120.920">
    <property type="match status" value="1"/>
</dbReference>
<dbReference type="InterPro" id="IPR053896">
    <property type="entry name" value="BTN3A2-like_Ig-C"/>
</dbReference>
<dbReference type="Pfam" id="PF22705">
    <property type="entry name" value="C2-set_3"/>
    <property type="match status" value="1"/>
</dbReference>
<dbReference type="InterPro" id="IPR043136">
    <property type="entry name" value="B30.2/SPRY_sf"/>
</dbReference>
<sequence length="634" mass="70895">MMAEETQGTSRPHLVPCWRYNSPFLWDGHDAHLGFGKTLAFLWKGANKIFINDPWTLGLPCLLLWSWLPSCPVSLPSPEEMEDVSHLSVLCILTSLLLLLQLPSVWSADDFLVIGPSDPIVATLGGDVSLPCRVSPAMNMINMELRWFRSKFSEGVFIYQNQREQKEEQLAQYTGRTSLVKDLLSQGEAAVRIHKVQTSDNGLYTCFFRKGGFYEEANLELKVAGVGSAPQVHITGPEEDGVQVVCTASGWFPKPQVQWRDPSGEKFLAFSEVQNQDAKGMFSVEAVLVVRDSSVGNVTCSILNPVLGQEKAMAIFIPGPFFPQASPWKPAFIVTLTLMLLLLLGATCYTWREHAAKVQELGKLETMCQDKEKGRQSKEDVLKATDQRKKEYLAAWKKAKLYADWHKEKFPIWNVTLDPGSAHPNIVLSRENTRLTLKNTLGDSGNRCSVLGYKGITSGRCYWEVDIRNRHRSEWGLGVCREDVKRTGWYRESPEKGFWVMGHFERGYCFCDKEDIVLSLRQIPLRMGVFLDYDGGDVSFYNMTDGSHIFSFSQDPFSGTLFPYFMCRSGDVSLTICFSDSVPEVGHVSFNNSPPLEDPVSLPGRVFSLESGVDGDSPGADSPLLPCNPEAMSS</sequence>
<dbReference type="PRINTS" id="PR01407">
    <property type="entry name" value="BUTYPHLNCDUF"/>
</dbReference>
<dbReference type="InterPro" id="IPR050504">
    <property type="entry name" value="IgSF_BTN/MOG"/>
</dbReference>
<evidence type="ECO:0000256" key="5">
    <source>
        <dbReference type="ARBA" id="ARBA00022989"/>
    </source>
</evidence>
<dbReference type="InterPro" id="IPR003599">
    <property type="entry name" value="Ig_sub"/>
</dbReference>
<dbReference type="Pfam" id="PF00622">
    <property type="entry name" value="SPRY"/>
    <property type="match status" value="1"/>
</dbReference>
<keyword evidence="5" id="KW-1133">Transmembrane helix</keyword>
<dbReference type="InterPro" id="IPR013106">
    <property type="entry name" value="Ig_V-set"/>
</dbReference>
<evidence type="ECO:0000313" key="12">
    <source>
        <dbReference type="RefSeq" id="XP_060046791.1"/>
    </source>
</evidence>
<dbReference type="InterPro" id="IPR001870">
    <property type="entry name" value="B30.2/SPRY"/>
</dbReference>
<dbReference type="PANTHER" id="PTHR24100:SF64">
    <property type="entry name" value="BUTYROPHILIN, SUBFAMILY 3, MEMBER A3-RELATED"/>
    <property type="match status" value="1"/>
</dbReference>
<comment type="subcellular location">
    <subcellularLocation>
        <location evidence="1">Membrane</location>
        <topology evidence="1">Single-pass type I membrane protein</topology>
    </subcellularLocation>
</comment>
<protein>
    <submittedName>
        <fullName evidence="12">Butyrophilin subfamily 1 member A1-like</fullName>
    </submittedName>
</protein>
<dbReference type="SUPFAM" id="SSF49899">
    <property type="entry name" value="Concanavalin A-like lectins/glucanases"/>
    <property type="match status" value="1"/>
</dbReference>
<dbReference type="SMART" id="SM00409">
    <property type="entry name" value="IG"/>
    <property type="match status" value="2"/>
</dbReference>
<name>A0ABM3XD94_ERIEU</name>